<dbReference type="EMBL" id="DWXO01000016">
    <property type="protein sequence ID" value="HJB79590.1"/>
    <property type="molecule type" value="Genomic_DNA"/>
</dbReference>
<sequence length="354" mass="39552">MSKTATGGRLAYADLLRAVAMLAVIIVHLAGSQLGNVPVGSAEFHVLNAYDGLTHWCVPVFIMLSGMFLLDPKHSLSSSKLFFGHILRMLVALVVWGTAYALVTQVSAAGLSWESAKAALWQVFQGKTHFHLWFLYMIVGLYLITPILRAFVRGAGRADFHWFFLLCFVFANLLPTLLRLWPNETVRLWVNNLNLHLVLGYVGYYVLGYYLKTYTLNRAAEYLIYLLGILGAVVTVGGTAWLSQQRGTLVQTLYNYDSPNIALMSVAVFVFFRYVLGVSEERSRRQRMSSVAQVSFGVYLVHVFFLIVLDRLHITVLSFPPVLAVPALTAAVFLCSFAVAWLISKIPLVGRYLT</sequence>
<evidence type="ECO:0000256" key="7">
    <source>
        <dbReference type="SAM" id="Phobius"/>
    </source>
</evidence>
<keyword evidence="9" id="KW-0808">Transferase</keyword>
<feature type="transmembrane region" description="Helical" evidence="7">
    <location>
        <begin position="82"/>
        <end position="103"/>
    </location>
</feature>
<feature type="transmembrane region" description="Helical" evidence="7">
    <location>
        <begin position="193"/>
        <end position="211"/>
    </location>
</feature>
<feature type="transmembrane region" description="Helical" evidence="7">
    <location>
        <begin position="223"/>
        <end position="241"/>
    </location>
</feature>
<gene>
    <name evidence="9" type="ORF">H9712_01255</name>
</gene>
<dbReference type="InterPro" id="IPR002656">
    <property type="entry name" value="Acyl_transf_3_dom"/>
</dbReference>
<feature type="transmembrane region" description="Helical" evidence="7">
    <location>
        <begin position="130"/>
        <end position="148"/>
    </location>
</feature>
<evidence type="ECO:0000259" key="8">
    <source>
        <dbReference type="Pfam" id="PF01757"/>
    </source>
</evidence>
<reference evidence="9" key="1">
    <citation type="journal article" date="2021" name="PeerJ">
        <title>Extensive microbial diversity within the chicken gut microbiome revealed by metagenomics and culture.</title>
        <authorList>
            <person name="Gilroy R."/>
            <person name="Ravi A."/>
            <person name="Getino M."/>
            <person name="Pursley I."/>
            <person name="Horton D.L."/>
            <person name="Alikhan N.F."/>
            <person name="Baker D."/>
            <person name="Gharbi K."/>
            <person name="Hall N."/>
            <person name="Watson M."/>
            <person name="Adriaenssens E.M."/>
            <person name="Foster-Nyarko E."/>
            <person name="Jarju S."/>
            <person name="Secka A."/>
            <person name="Antonio M."/>
            <person name="Oren A."/>
            <person name="Chaudhuri R.R."/>
            <person name="La Ragione R."/>
            <person name="Hildebrand F."/>
            <person name="Pallen M.J."/>
        </authorList>
    </citation>
    <scope>NUCLEOTIDE SEQUENCE</scope>
    <source>
        <strain evidence="9">CHK192-8294</strain>
    </source>
</reference>
<feature type="transmembrane region" description="Helical" evidence="7">
    <location>
        <begin position="321"/>
        <end position="343"/>
    </location>
</feature>
<feature type="transmembrane region" description="Helical" evidence="7">
    <location>
        <begin position="261"/>
        <end position="279"/>
    </location>
</feature>
<dbReference type="GO" id="GO:0005886">
    <property type="term" value="C:plasma membrane"/>
    <property type="evidence" value="ECO:0007669"/>
    <property type="project" value="UniProtKB-SubCell"/>
</dbReference>
<keyword evidence="3" id="KW-1003">Cell membrane</keyword>
<evidence type="ECO:0000256" key="4">
    <source>
        <dbReference type="ARBA" id="ARBA00022692"/>
    </source>
</evidence>
<feature type="domain" description="Acyltransferase 3" evidence="8">
    <location>
        <begin position="11"/>
        <end position="341"/>
    </location>
</feature>
<comment type="similarity">
    <text evidence="2">Belongs to the acyltransferase 3 family.</text>
</comment>
<keyword evidence="4 7" id="KW-0812">Transmembrane</keyword>
<dbReference type="PANTHER" id="PTHR40074:SF2">
    <property type="entry name" value="O-ACETYLTRANSFERASE WECH"/>
    <property type="match status" value="1"/>
</dbReference>
<feature type="transmembrane region" description="Helical" evidence="7">
    <location>
        <begin position="291"/>
        <end position="309"/>
    </location>
</feature>
<protein>
    <submittedName>
        <fullName evidence="9">Acyltransferase family protein</fullName>
    </submittedName>
</protein>
<proteinExistence type="inferred from homology"/>
<name>A0A9D2MJJ3_9FIRM</name>
<comment type="caution">
    <text evidence="9">The sequence shown here is derived from an EMBL/GenBank/DDBJ whole genome shotgun (WGS) entry which is preliminary data.</text>
</comment>
<reference evidence="9" key="2">
    <citation type="submission" date="2021-04" db="EMBL/GenBank/DDBJ databases">
        <authorList>
            <person name="Gilroy R."/>
        </authorList>
    </citation>
    <scope>NUCLEOTIDE SEQUENCE</scope>
    <source>
        <strain evidence="9">CHK192-8294</strain>
    </source>
</reference>
<evidence type="ECO:0000256" key="5">
    <source>
        <dbReference type="ARBA" id="ARBA00022989"/>
    </source>
</evidence>
<feature type="transmembrane region" description="Helical" evidence="7">
    <location>
        <begin position="12"/>
        <end position="33"/>
    </location>
</feature>
<dbReference type="Pfam" id="PF01757">
    <property type="entry name" value="Acyl_transf_3"/>
    <property type="match status" value="1"/>
</dbReference>
<evidence type="ECO:0000256" key="6">
    <source>
        <dbReference type="ARBA" id="ARBA00023136"/>
    </source>
</evidence>
<dbReference type="AlphaFoldDB" id="A0A9D2MJJ3"/>
<feature type="transmembrane region" description="Helical" evidence="7">
    <location>
        <begin position="53"/>
        <end position="70"/>
    </location>
</feature>
<feature type="transmembrane region" description="Helical" evidence="7">
    <location>
        <begin position="160"/>
        <end position="181"/>
    </location>
</feature>
<evidence type="ECO:0000256" key="3">
    <source>
        <dbReference type="ARBA" id="ARBA00022475"/>
    </source>
</evidence>
<comment type="subcellular location">
    <subcellularLocation>
        <location evidence="1">Cell membrane</location>
        <topology evidence="1">Multi-pass membrane protein</topology>
    </subcellularLocation>
</comment>
<evidence type="ECO:0000256" key="1">
    <source>
        <dbReference type="ARBA" id="ARBA00004651"/>
    </source>
</evidence>
<dbReference type="PANTHER" id="PTHR40074">
    <property type="entry name" value="O-ACETYLTRANSFERASE WECH"/>
    <property type="match status" value="1"/>
</dbReference>
<evidence type="ECO:0000256" key="2">
    <source>
        <dbReference type="ARBA" id="ARBA00007400"/>
    </source>
</evidence>
<keyword evidence="9" id="KW-0012">Acyltransferase</keyword>
<dbReference type="GO" id="GO:0016413">
    <property type="term" value="F:O-acetyltransferase activity"/>
    <property type="evidence" value="ECO:0007669"/>
    <property type="project" value="TreeGrafter"/>
</dbReference>
<evidence type="ECO:0000313" key="10">
    <source>
        <dbReference type="Proteomes" id="UP000823921"/>
    </source>
</evidence>
<evidence type="ECO:0000313" key="9">
    <source>
        <dbReference type="EMBL" id="HJB79590.1"/>
    </source>
</evidence>
<accession>A0A9D2MJJ3</accession>
<keyword evidence="6 7" id="KW-0472">Membrane</keyword>
<organism evidence="9 10">
    <name type="scientific">Candidatus Flavonifractor intestinigallinarum</name>
    <dbReference type="NCBI Taxonomy" id="2838586"/>
    <lineage>
        <taxon>Bacteria</taxon>
        <taxon>Bacillati</taxon>
        <taxon>Bacillota</taxon>
        <taxon>Clostridia</taxon>
        <taxon>Eubacteriales</taxon>
        <taxon>Oscillospiraceae</taxon>
        <taxon>Flavonifractor</taxon>
    </lineage>
</organism>
<dbReference type="GO" id="GO:0009246">
    <property type="term" value="P:enterobacterial common antigen biosynthetic process"/>
    <property type="evidence" value="ECO:0007669"/>
    <property type="project" value="TreeGrafter"/>
</dbReference>
<dbReference type="Proteomes" id="UP000823921">
    <property type="component" value="Unassembled WGS sequence"/>
</dbReference>
<keyword evidence="5 7" id="KW-1133">Transmembrane helix</keyword>